<accession>A0AC61R7B1</accession>
<dbReference type="EMBL" id="SRYG01000016">
    <property type="protein sequence ID" value="TGY65536.1"/>
    <property type="molecule type" value="Genomic_DNA"/>
</dbReference>
<comment type="caution">
    <text evidence="1">The sequence shown here is derived from an EMBL/GenBank/DDBJ whole genome shotgun (WGS) entry which is preliminary data.</text>
</comment>
<organism evidence="1 2">
    <name type="scientific">Dubosiella muris</name>
    <dbReference type="NCBI Taxonomy" id="3038133"/>
    <lineage>
        <taxon>Bacteria</taxon>
        <taxon>Bacillati</taxon>
        <taxon>Bacillota</taxon>
        <taxon>Erysipelotrichia</taxon>
        <taxon>Erysipelotrichales</taxon>
        <taxon>Erysipelotrichaceae</taxon>
        <taxon>Dubosiella</taxon>
    </lineage>
</organism>
<protein>
    <submittedName>
        <fullName evidence="1">DUF4825 domain-containing protein</fullName>
    </submittedName>
</protein>
<dbReference type="Proteomes" id="UP000308836">
    <property type="component" value="Unassembled WGS sequence"/>
</dbReference>
<proteinExistence type="predicted"/>
<evidence type="ECO:0000313" key="2">
    <source>
        <dbReference type="Proteomes" id="UP000308836"/>
    </source>
</evidence>
<keyword evidence="2" id="KW-1185">Reference proteome</keyword>
<reference evidence="1" key="1">
    <citation type="submission" date="2019-04" db="EMBL/GenBank/DDBJ databases">
        <title>Microbes associate with the intestines of laboratory mice.</title>
        <authorList>
            <person name="Navarre W."/>
            <person name="Wong E."/>
            <person name="Huang K."/>
            <person name="Tropini C."/>
            <person name="Ng K."/>
            <person name="Yu B."/>
        </authorList>
    </citation>
    <scope>NUCLEOTIDE SEQUENCE</scope>
    <source>
        <strain evidence="1">NM09_H32</strain>
    </source>
</reference>
<gene>
    <name evidence="1" type="ORF">E5336_08210</name>
</gene>
<evidence type="ECO:0000313" key="1">
    <source>
        <dbReference type="EMBL" id="TGY65536.1"/>
    </source>
</evidence>
<sequence length="402" mass="45165">MEHEKLHALVNDLLPNYIDHLTSPESDKLIEDHLAHCPRCQKSLERMREEQESAMEDAIEVDYLKKVRKKGRRNVIVAVCVALLAVSAGIGVWVFGWGTKADPATLGYTVDVKLDDVVLQVASDVEGRKVSRVAWSETDGRVQAEVYTVPGTQQAPETVVYTANGGVEKVDVGGWTAWENNQAISSELAALYARRVEYVGDVSGVSRLLETMRVSNWIGGYTMELDDTRLIVDGERVMNEAYTKQNALLLLSLITNASALTWRSGDQEQTITAEQLSEEVGRDIKEGYRSVAVLQQNLDRLDEEGYAWLTYYLDLTLEDDFSKDEVVTIEVWRDGKMVASQSARVRDWLQGANRLEQAFWLEKGDYTWTITLDGQQSGPMPLEPHTRYTAKAGQWKKEGEGQ</sequence>
<name>A0AC61R7B1_9FIRM</name>